<feature type="transmembrane region" description="Helical" evidence="5">
    <location>
        <begin position="82"/>
        <end position="105"/>
    </location>
</feature>
<sequence>MVGTHNLNWNNSAVRYLFVGGINTVIGMAIFGLVDYLAPVHTSNFVVLISMFFPTTLISYWSQTRFVWDYQDRFRRGYPRFIATNLVSFALNWMLLEALSFLGDLTRFQNQLICVPIVVVVVFILNKFWAFA</sequence>
<evidence type="ECO:0000256" key="1">
    <source>
        <dbReference type="ARBA" id="ARBA00004141"/>
    </source>
</evidence>
<proteinExistence type="predicted"/>
<dbReference type="Pfam" id="PF04138">
    <property type="entry name" value="GtrA_DPMS_TM"/>
    <property type="match status" value="1"/>
</dbReference>
<dbReference type="EMBL" id="CAESAJ010000004">
    <property type="protein sequence ID" value="CAB4329959.1"/>
    <property type="molecule type" value="Genomic_DNA"/>
</dbReference>
<feature type="domain" description="GtrA/DPMS transmembrane" evidence="6">
    <location>
        <begin position="15"/>
        <end position="131"/>
    </location>
</feature>
<gene>
    <name evidence="7" type="ORF">UFOPK3770_00078</name>
</gene>
<evidence type="ECO:0000256" key="5">
    <source>
        <dbReference type="SAM" id="Phobius"/>
    </source>
</evidence>
<organism evidence="7">
    <name type="scientific">freshwater metagenome</name>
    <dbReference type="NCBI Taxonomy" id="449393"/>
    <lineage>
        <taxon>unclassified sequences</taxon>
        <taxon>metagenomes</taxon>
        <taxon>ecological metagenomes</taxon>
    </lineage>
</organism>
<dbReference type="InterPro" id="IPR007267">
    <property type="entry name" value="GtrA_DPMS_TM"/>
</dbReference>
<feature type="transmembrane region" description="Helical" evidence="5">
    <location>
        <begin position="112"/>
        <end position="131"/>
    </location>
</feature>
<dbReference type="GO" id="GO:0000271">
    <property type="term" value="P:polysaccharide biosynthetic process"/>
    <property type="evidence" value="ECO:0007669"/>
    <property type="project" value="InterPro"/>
</dbReference>
<feature type="transmembrane region" description="Helical" evidence="5">
    <location>
        <begin position="45"/>
        <end position="62"/>
    </location>
</feature>
<feature type="transmembrane region" description="Helical" evidence="5">
    <location>
        <begin position="16"/>
        <end position="38"/>
    </location>
</feature>
<name>A0A6J5YPR3_9ZZZZ</name>
<evidence type="ECO:0000259" key="6">
    <source>
        <dbReference type="Pfam" id="PF04138"/>
    </source>
</evidence>
<dbReference type="GO" id="GO:0016020">
    <property type="term" value="C:membrane"/>
    <property type="evidence" value="ECO:0007669"/>
    <property type="project" value="UniProtKB-SubCell"/>
</dbReference>
<comment type="subcellular location">
    <subcellularLocation>
        <location evidence="1">Membrane</location>
        <topology evidence="1">Multi-pass membrane protein</topology>
    </subcellularLocation>
</comment>
<evidence type="ECO:0000256" key="4">
    <source>
        <dbReference type="ARBA" id="ARBA00023136"/>
    </source>
</evidence>
<keyword evidence="3 5" id="KW-1133">Transmembrane helix</keyword>
<protein>
    <submittedName>
        <fullName evidence="7">Unannotated protein</fullName>
    </submittedName>
</protein>
<evidence type="ECO:0000313" key="7">
    <source>
        <dbReference type="EMBL" id="CAB4329959.1"/>
    </source>
</evidence>
<keyword evidence="2 5" id="KW-0812">Transmembrane</keyword>
<keyword evidence="4 5" id="KW-0472">Membrane</keyword>
<evidence type="ECO:0000256" key="3">
    <source>
        <dbReference type="ARBA" id="ARBA00022989"/>
    </source>
</evidence>
<evidence type="ECO:0000256" key="2">
    <source>
        <dbReference type="ARBA" id="ARBA00022692"/>
    </source>
</evidence>
<dbReference type="AlphaFoldDB" id="A0A6J5YPR3"/>
<accession>A0A6J5YPR3</accession>
<reference evidence="7" key="1">
    <citation type="submission" date="2020-05" db="EMBL/GenBank/DDBJ databases">
        <authorList>
            <person name="Chiriac C."/>
            <person name="Salcher M."/>
            <person name="Ghai R."/>
            <person name="Kavagutti S V."/>
        </authorList>
    </citation>
    <scope>NUCLEOTIDE SEQUENCE</scope>
</reference>